<dbReference type="PANTHER" id="PTHR14149">
    <property type="entry name" value="RAS GTPASE-ACTIVATING PROTEIN WITH IQ MOTIF"/>
    <property type="match status" value="1"/>
</dbReference>
<dbReference type="InterPro" id="IPR000048">
    <property type="entry name" value="IQ_motif_EF-hand-BS"/>
</dbReference>
<dbReference type="PROSITE" id="PS50096">
    <property type="entry name" value="IQ"/>
    <property type="match status" value="8"/>
</dbReference>
<evidence type="ECO:0000313" key="5">
    <source>
        <dbReference type="EMBL" id="KZT39649.1"/>
    </source>
</evidence>
<dbReference type="GO" id="GO:0005516">
    <property type="term" value="F:calmodulin binding"/>
    <property type="evidence" value="ECO:0007669"/>
    <property type="project" value="TreeGrafter"/>
</dbReference>
<feature type="compositionally biased region" description="Low complexity" evidence="2">
    <location>
        <begin position="443"/>
        <end position="453"/>
    </location>
</feature>
<feature type="compositionally biased region" description="Polar residues" evidence="2">
    <location>
        <begin position="296"/>
        <end position="314"/>
    </location>
</feature>
<dbReference type="InterPro" id="IPR001715">
    <property type="entry name" value="CH_dom"/>
</dbReference>
<dbReference type="SMART" id="SM00033">
    <property type="entry name" value="CH"/>
    <property type="match status" value="1"/>
</dbReference>
<evidence type="ECO:0000256" key="2">
    <source>
        <dbReference type="SAM" id="MobiDB-lite"/>
    </source>
</evidence>
<feature type="region of interest" description="Disordered" evidence="2">
    <location>
        <begin position="437"/>
        <end position="459"/>
    </location>
</feature>
<dbReference type="GO" id="GO:0051015">
    <property type="term" value="F:actin filament binding"/>
    <property type="evidence" value="ECO:0007669"/>
    <property type="project" value="TreeGrafter"/>
</dbReference>
<dbReference type="SMART" id="SM00323">
    <property type="entry name" value="RasGAP"/>
    <property type="match status" value="1"/>
</dbReference>
<dbReference type="Gene3D" id="1.10.506.10">
    <property type="entry name" value="GTPase Activation - p120gap, domain 1"/>
    <property type="match status" value="1"/>
</dbReference>
<feature type="region of interest" description="Disordered" evidence="2">
    <location>
        <begin position="478"/>
        <end position="501"/>
    </location>
</feature>
<evidence type="ECO:0000313" key="6">
    <source>
        <dbReference type="Proteomes" id="UP000076798"/>
    </source>
</evidence>
<feature type="region of interest" description="Disordered" evidence="2">
    <location>
        <begin position="296"/>
        <end position="393"/>
    </location>
</feature>
<dbReference type="SUPFAM" id="SSF48350">
    <property type="entry name" value="GTPase activation domain, GAP"/>
    <property type="match status" value="1"/>
</dbReference>
<dbReference type="InterPro" id="IPR036872">
    <property type="entry name" value="CH_dom_sf"/>
</dbReference>
<feature type="compositionally biased region" description="Basic and acidic residues" evidence="2">
    <location>
        <begin position="189"/>
        <end position="213"/>
    </location>
</feature>
<evidence type="ECO:0000259" key="4">
    <source>
        <dbReference type="PROSITE" id="PS50021"/>
    </source>
</evidence>
<feature type="coiled-coil region" evidence="1">
    <location>
        <begin position="716"/>
        <end position="743"/>
    </location>
</feature>
<feature type="domain" description="Calponin-homology (CH)" evidence="4">
    <location>
        <begin position="563"/>
        <end position="671"/>
    </location>
</feature>
<reference evidence="5 6" key="1">
    <citation type="journal article" date="2016" name="Mol. Biol. Evol.">
        <title>Comparative Genomics of Early-Diverging Mushroom-Forming Fungi Provides Insights into the Origins of Lignocellulose Decay Capabilities.</title>
        <authorList>
            <person name="Nagy L.G."/>
            <person name="Riley R."/>
            <person name="Tritt A."/>
            <person name="Adam C."/>
            <person name="Daum C."/>
            <person name="Floudas D."/>
            <person name="Sun H."/>
            <person name="Yadav J.S."/>
            <person name="Pangilinan J."/>
            <person name="Larsson K.H."/>
            <person name="Matsuura K."/>
            <person name="Barry K."/>
            <person name="Labutti K."/>
            <person name="Kuo R."/>
            <person name="Ohm R.A."/>
            <person name="Bhattacharya S.S."/>
            <person name="Shirouzu T."/>
            <person name="Yoshinaga Y."/>
            <person name="Martin F.M."/>
            <person name="Grigoriev I.V."/>
            <person name="Hibbett D.S."/>
        </authorList>
    </citation>
    <scope>NUCLEOTIDE SEQUENCE [LARGE SCALE GENOMIC DNA]</scope>
    <source>
        <strain evidence="5 6">HHB10207 ss-3</strain>
    </source>
</reference>
<dbReference type="OrthoDB" id="775356at2759"/>
<dbReference type="Gene3D" id="1.10.418.10">
    <property type="entry name" value="Calponin-like domain"/>
    <property type="match status" value="1"/>
</dbReference>
<dbReference type="EMBL" id="KV428043">
    <property type="protein sequence ID" value="KZT39649.1"/>
    <property type="molecule type" value="Genomic_DNA"/>
</dbReference>
<dbReference type="SMART" id="SM00015">
    <property type="entry name" value="IQ"/>
    <property type="match status" value="10"/>
</dbReference>
<dbReference type="Proteomes" id="UP000076798">
    <property type="component" value="Unassembled WGS sequence"/>
</dbReference>
<dbReference type="GO" id="GO:0110085">
    <property type="term" value="C:mitotic actomyosin contractile ring"/>
    <property type="evidence" value="ECO:0007669"/>
    <property type="project" value="TreeGrafter"/>
</dbReference>
<dbReference type="CDD" id="cd21206">
    <property type="entry name" value="CH_IQGAP"/>
    <property type="match status" value="1"/>
</dbReference>
<dbReference type="Pfam" id="PF00616">
    <property type="entry name" value="RasGAP"/>
    <property type="match status" value="1"/>
</dbReference>
<feature type="domain" description="Ras-GAP" evidence="3">
    <location>
        <begin position="1345"/>
        <end position="1513"/>
    </location>
</feature>
<evidence type="ECO:0000259" key="3">
    <source>
        <dbReference type="PROSITE" id="PS50018"/>
    </source>
</evidence>
<dbReference type="Pfam" id="PF03836">
    <property type="entry name" value="RasGAP_C"/>
    <property type="match status" value="1"/>
</dbReference>
<feature type="region of interest" description="Disordered" evidence="2">
    <location>
        <begin position="135"/>
        <end position="261"/>
    </location>
</feature>
<sequence length="1939" mass="217712">MDRSNSVSSNGSNSSSIASGPFGYQKRLLEGSPSLSRSGSKSGSLFQPTVTPLGHANGARRWTPSHRVAHSLDIAKSRRDERTLPDAIPERESNPEPAVSPSYRPPITAVAPSTFPSPPLSTTHSRAFQIASAELDAKQEASQQARFSDFTARSSPFPPSSPVANRFPRQELPAPAPVKEPIRLPTGLKRTESVRDKWLQLERETSPERRTEPRPPTQLKRPPTPESPMSPDFTGSSRSTRSDASLSSNPLGRMDSIRTKYEQRQKELDLIASTSRHVEARHSQEGIFPSVPVSASLTSESSWNSPATQVSPTLSSRSSISRPAHEPSKVGSMRTKWEDLQPRTSSPERKRPGPTSPSSKRHTFSGVATHDYAGQSTPSYSPSTVSTASPTPHHIHLSSATNLMSSSVYAVKELSSLSTSPTRTSPQRIKADYESDLEYREPSSLSHNSSVTSNPFPELPKKSYGSALVGGRRIGRHLPRIVSGDTPDEVSRQSARSTTARAPEDELVIPGITGASDVTGKPGRLRLSRASRVSAAAPLPSSRLSAGLWADVQRHLLQAYEYLCHVGEAQQWIEGCLGQELGFGVVEMEEELRNGIVLAKLVRVFDGQASVRRIYEAPKLDFRHSDNINHFFKFVKKTGLPDGFIFELTDLYEKKNFPKVIYCIHALSHLLARRGLAERIGNLVGQLKFSDDQLQQTQKGLDNSGIALPNFGNVGKELAKEINEEEEVEIETEDERRDRLLLETEPSIIKLQAQARAFIVRKDLATQRARLRLAERHITHFQARCRASLSRQDMDRSREERHNLVPWTTSIQALARGISARRRWSARLQSIQSVVPVFVNLQAQGRGALVRRRHARLRIALKSSLSSIVKLQALSRASLSRTKTTELTKILAHQQVATAVLNLQGAARGLLQRRRQNARRQLLVNIEPDVVGLQAQARGALARRRFRKQQAKLVDITSVIIRIQAASRAFLAGRRLLGLIRGLRKASPAVVGLQALARARLGRQKHLSMCKALSEVKVVQSVGGIQSFARAALARNRQRQQTKQLEFCAPDVVGFQAAARGAIARNDYWAWRNHLHASHDEVIFLQALLRGVAERQKFRAKMAYYRANLDKVVKIQSLFRAKDTREQYRQLTMGKNVNVGTIKNFVHLLDDSEADFEDEIEVERLRKRVVENIRENQALETDVSELDVKIALVVQNVKSFEELIKARRRHGADTAAAHAARASVLAAHGDPFAGPNTLDHATKRKLELYQQLFYLLQTHGEYLARLFFRLTKAEIPDKTRKMTERVILTLFGYGQDRREEYLLLKLFQYAIHEESLGASVPKDVLRASMYLNIAVQYVRPKLMIYVRETLQELIREVIEQDDLDLETNPAVIHRNRINVEEMRTGEVSAVPKDVSFHDAINIYFPETRGEYIRNLQKLLAFTKGFVKAIVGSTRKMPYGIRCVAREALISLQTKFPEHPDDVLLATVCSAIYHRYINPAIVTPEMYDIVPDTIAPLPRKNLLSISKMLTQITSGSSFGEDTLSLYPLNEYVEKAIPEVQSWFSAVADVPEPEVHLNAHEFLDVAAQPKPILISPNEVYAMHNLLVQNLQILAPQHDDALRVILHELGGVPNLGNDELKDARDRAVTLTLTNRFAHVQDPHAEEKALWVQAKRSVLAILRVQPAKDLVESLMQPVAEEHESLWEVIVERELTADDARNRQPRLPSTGGAEGQYRLEDIQSLSFREVKAHAISCLLQLEKHGKVTRADGYQGILNAIAGDVRSKHRKRMERQNEMKTMHEVLSHLAERKKHYLDQIRSYHSYVDTAMETMQRGKGKKRFVMPFTKQYFHLRELQKTGVSPKFGSYRYSAQGLYDKGILLSIDQFSPRQFDRIDFVISSNQVGVFTLEVHNLNMGTSSLMASADLRMDDLLHAQFEDKVTLALFDGMAKMNLNLLLYQINKK</sequence>
<evidence type="ECO:0008006" key="7">
    <source>
        <dbReference type="Google" id="ProtNLM"/>
    </source>
</evidence>
<feature type="compositionally biased region" description="Low complexity" evidence="2">
    <location>
        <begin position="376"/>
        <end position="392"/>
    </location>
</feature>
<feature type="compositionally biased region" description="Low complexity" evidence="2">
    <location>
        <begin position="1"/>
        <end position="19"/>
    </location>
</feature>
<proteinExistence type="predicted"/>
<dbReference type="SUPFAM" id="SSF143885">
    <property type="entry name" value="RGC domain-like"/>
    <property type="match status" value="1"/>
</dbReference>
<organism evidence="5 6">
    <name type="scientific">Sistotremastrum suecicum HHB10207 ss-3</name>
    <dbReference type="NCBI Taxonomy" id="1314776"/>
    <lineage>
        <taxon>Eukaryota</taxon>
        <taxon>Fungi</taxon>
        <taxon>Dikarya</taxon>
        <taxon>Basidiomycota</taxon>
        <taxon>Agaricomycotina</taxon>
        <taxon>Agaricomycetes</taxon>
        <taxon>Sistotremastrales</taxon>
        <taxon>Sistotremastraceae</taxon>
        <taxon>Sistotremastrum</taxon>
    </lineage>
</organism>
<dbReference type="Pfam" id="PF00612">
    <property type="entry name" value="IQ"/>
    <property type="match status" value="1"/>
</dbReference>
<dbReference type="PROSITE" id="PS50021">
    <property type="entry name" value="CH"/>
    <property type="match status" value="1"/>
</dbReference>
<feature type="region of interest" description="Disordered" evidence="2">
    <location>
        <begin position="1"/>
        <end position="123"/>
    </location>
</feature>
<gene>
    <name evidence="5" type="ORF">SISSUDRAFT_1032525</name>
</gene>
<feature type="compositionally biased region" description="Basic and acidic residues" evidence="2">
    <location>
        <begin position="73"/>
        <end position="94"/>
    </location>
</feature>
<dbReference type="InterPro" id="IPR008936">
    <property type="entry name" value="Rho_GTPase_activation_prot"/>
</dbReference>
<dbReference type="STRING" id="1314776.A0A166EJ22"/>
<keyword evidence="1" id="KW-0175">Coiled coil</keyword>
<dbReference type="PANTHER" id="PTHR14149:SF14">
    <property type="entry name" value="CALPONIN-HOMOLOGY (CH) DOMAIN-CONTAINING PROTEIN"/>
    <property type="match status" value="1"/>
</dbReference>
<feature type="compositionally biased region" description="Low complexity" evidence="2">
    <location>
        <begin position="30"/>
        <end position="45"/>
    </location>
</feature>
<dbReference type="GO" id="GO:0005096">
    <property type="term" value="F:GTPase activator activity"/>
    <property type="evidence" value="ECO:0007669"/>
    <property type="project" value="TreeGrafter"/>
</dbReference>
<dbReference type="PROSITE" id="PS50018">
    <property type="entry name" value="RAS_GTPASE_ACTIV_2"/>
    <property type="match status" value="1"/>
</dbReference>
<evidence type="ECO:0000256" key="1">
    <source>
        <dbReference type="SAM" id="Coils"/>
    </source>
</evidence>
<keyword evidence="6" id="KW-1185">Reference proteome</keyword>
<dbReference type="Pfam" id="PF00307">
    <property type="entry name" value="CH"/>
    <property type="match status" value="1"/>
</dbReference>
<dbReference type="SUPFAM" id="SSF47576">
    <property type="entry name" value="Calponin-homology domain, CH-domain"/>
    <property type="match status" value="1"/>
</dbReference>
<dbReference type="GO" id="GO:1903479">
    <property type="term" value="P:mitotic actomyosin contractile ring assembly actin filament organization"/>
    <property type="evidence" value="ECO:0007669"/>
    <property type="project" value="TreeGrafter"/>
</dbReference>
<dbReference type="InterPro" id="IPR000593">
    <property type="entry name" value="RasGAP_C"/>
</dbReference>
<feature type="compositionally biased region" description="Low complexity" evidence="2">
    <location>
        <begin position="236"/>
        <end position="248"/>
    </location>
</feature>
<accession>A0A166EJ22</accession>
<dbReference type="InterPro" id="IPR001936">
    <property type="entry name" value="RasGAP_dom"/>
</dbReference>
<protein>
    <recommendedName>
        <fullName evidence="7">Ras GTPase-activating protein</fullName>
    </recommendedName>
</protein>
<name>A0A166EJ22_9AGAM</name>
<feature type="compositionally biased region" description="Basic and acidic residues" evidence="2">
    <location>
        <begin position="335"/>
        <end position="351"/>
    </location>
</feature>
<feature type="compositionally biased region" description="Polar residues" evidence="2">
    <location>
        <begin position="140"/>
        <end position="154"/>
    </location>
</feature>